<evidence type="ECO:0000256" key="6">
    <source>
        <dbReference type="PROSITE-ProRule" id="PRU00175"/>
    </source>
</evidence>
<dbReference type="PANTHER" id="PTHR23041:SF78">
    <property type="entry name" value="E3 UBIQUITIN-PROTEIN LIGASE RNF4"/>
    <property type="match status" value="1"/>
</dbReference>
<evidence type="ECO:0000256" key="2">
    <source>
        <dbReference type="ARBA" id="ARBA00017908"/>
    </source>
</evidence>
<evidence type="ECO:0000256" key="3">
    <source>
        <dbReference type="ARBA" id="ARBA00022723"/>
    </source>
</evidence>
<dbReference type="InterPro" id="IPR000253">
    <property type="entry name" value="FHA_dom"/>
</dbReference>
<feature type="domain" description="RING-type" evidence="9">
    <location>
        <begin position="252"/>
        <end position="290"/>
    </location>
</feature>
<dbReference type="Gene3D" id="2.60.200.20">
    <property type="match status" value="1"/>
</dbReference>
<feature type="domain" description="FHA" evidence="8">
    <location>
        <begin position="23"/>
        <end position="77"/>
    </location>
</feature>
<sequence length="379" mass="40561">MLCSLKSPSSQFDLLGLAVDGVVAVGRETSTAVRLDCSEVPFLLSRRHALFTVQPDGSMAVRDCSSTNGTYCSRANQPLRKLSPCTPWVLEDGDVIGFGGPETIIARRTQVANPFLFKFYGCQEAADAAAEGESLGAQEDHIMSSAELPVQDEVQPVLREPLAERQESGILGRKRLGRSLEGGKLRQQQASQLASSNNTSTTAHNPHANSTKGLEGKENAGTEVDPASCGSRGKAQSASTSVAELLGNHLACPICHEWLLASHTLSCGHMFCGLCLASWLPQKQSCPTCRKAIAGIPVRCFMVDNAISDLLGVETAASPSSRLERKRKQAHWEGVQGQVTQDWALALKRRQERALETASRHRALLAGSAAPPDARASHA</sequence>
<dbReference type="PROSITE" id="PS00518">
    <property type="entry name" value="ZF_RING_1"/>
    <property type="match status" value="1"/>
</dbReference>
<evidence type="ECO:0000256" key="1">
    <source>
        <dbReference type="ARBA" id="ARBA00005797"/>
    </source>
</evidence>
<dbReference type="PROSITE" id="PS50006">
    <property type="entry name" value="FHA_DOMAIN"/>
    <property type="match status" value="1"/>
</dbReference>
<feature type="region of interest" description="Disordered" evidence="7">
    <location>
        <begin position="181"/>
        <end position="233"/>
    </location>
</feature>
<evidence type="ECO:0000313" key="10">
    <source>
        <dbReference type="EMBL" id="KAF5832096.1"/>
    </source>
</evidence>
<keyword evidence="5" id="KW-0862">Zinc</keyword>
<keyword evidence="3" id="KW-0479">Metal-binding</keyword>
<evidence type="ECO:0000256" key="7">
    <source>
        <dbReference type="SAM" id="MobiDB-lite"/>
    </source>
</evidence>
<evidence type="ECO:0000259" key="8">
    <source>
        <dbReference type="PROSITE" id="PS50006"/>
    </source>
</evidence>
<evidence type="ECO:0000256" key="4">
    <source>
        <dbReference type="ARBA" id="ARBA00022771"/>
    </source>
</evidence>
<keyword evidence="11" id="KW-1185">Reference proteome</keyword>
<dbReference type="Pfam" id="PF13923">
    <property type="entry name" value="zf-C3HC4_2"/>
    <property type="match status" value="1"/>
</dbReference>
<dbReference type="Proteomes" id="UP000815325">
    <property type="component" value="Unassembled WGS sequence"/>
</dbReference>
<dbReference type="InterPro" id="IPR001841">
    <property type="entry name" value="Znf_RING"/>
</dbReference>
<name>A0ABQ7GBV9_DUNSA</name>
<keyword evidence="4 6" id="KW-0863">Zinc-finger</keyword>
<dbReference type="Pfam" id="PF00498">
    <property type="entry name" value="FHA"/>
    <property type="match status" value="1"/>
</dbReference>
<comment type="caution">
    <text evidence="10">The sequence shown here is derived from an EMBL/GenBank/DDBJ whole genome shotgun (WGS) entry which is preliminary data.</text>
</comment>
<dbReference type="InterPro" id="IPR008984">
    <property type="entry name" value="SMAD_FHA_dom_sf"/>
</dbReference>
<dbReference type="SMART" id="SM00184">
    <property type="entry name" value="RING"/>
    <property type="match status" value="1"/>
</dbReference>
<proteinExistence type="inferred from homology"/>
<feature type="compositionally biased region" description="Low complexity" evidence="7">
    <location>
        <begin position="187"/>
        <end position="209"/>
    </location>
</feature>
<dbReference type="SMART" id="SM00240">
    <property type="entry name" value="FHA"/>
    <property type="match status" value="1"/>
</dbReference>
<gene>
    <name evidence="10" type="ORF">DUNSADRAFT_12145</name>
</gene>
<organism evidence="10 11">
    <name type="scientific">Dunaliella salina</name>
    <name type="common">Green alga</name>
    <name type="synonym">Protococcus salinus</name>
    <dbReference type="NCBI Taxonomy" id="3046"/>
    <lineage>
        <taxon>Eukaryota</taxon>
        <taxon>Viridiplantae</taxon>
        <taxon>Chlorophyta</taxon>
        <taxon>core chlorophytes</taxon>
        <taxon>Chlorophyceae</taxon>
        <taxon>CS clade</taxon>
        <taxon>Chlamydomonadales</taxon>
        <taxon>Dunaliellaceae</taxon>
        <taxon>Dunaliella</taxon>
    </lineage>
</organism>
<dbReference type="Gene3D" id="3.30.40.10">
    <property type="entry name" value="Zinc/RING finger domain, C3HC4 (zinc finger)"/>
    <property type="match status" value="1"/>
</dbReference>
<dbReference type="InterPro" id="IPR017907">
    <property type="entry name" value="Znf_RING_CS"/>
</dbReference>
<evidence type="ECO:0000259" key="9">
    <source>
        <dbReference type="PROSITE" id="PS50089"/>
    </source>
</evidence>
<dbReference type="SUPFAM" id="SSF49879">
    <property type="entry name" value="SMAD/FHA domain"/>
    <property type="match status" value="1"/>
</dbReference>
<accession>A0ABQ7GBV9</accession>
<dbReference type="CDD" id="cd00060">
    <property type="entry name" value="FHA"/>
    <property type="match status" value="1"/>
</dbReference>
<dbReference type="InterPro" id="IPR013083">
    <property type="entry name" value="Znf_RING/FYVE/PHD"/>
</dbReference>
<dbReference type="SUPFAM" id="SSF57850">
    <property type="entry name" value="RING/U-box"/>
    <property type="match status" value="1"/>
</dbReference>
<dbReference type="EMBL" id="MU069897">
    <property type="protein sequence ID" value="KAF5832096.1"/>
    <property type="molecule type" value="Genomic_DNA"/>
</dbReference>
<dbReference type="PANTHER" id="PTHR23041">
    <property type="entry name" value="RING FINGER DOMAIN-CONTAINING"/>
    <property type="match status" value="1"/>
</dbReference>
<comment type="similarity">
    <text evidence="1">Belongs to the CHFR family.</text>
</comment>
<reference evidence="10" key="1">
    <citation type="submission" date="2017-08" db="EMBL/GenBank/DDBJ databases">
        <authorList>
            <person name="Polle J.E."/>
            <person name="Barry K."/>
            <person name="Cushman J."/>
            <person name="Schmutz J."/>
            <person name="Tran D."/>
            <person name="Hathwaick L.T."/>
            <person name="Yim W.C."/>
            <person name="Jenkins J."/>
            <person name="Mckie-Krisberg Z.M."/>
            <person name="Prochnik S."/>
            <person name="Lindquist E."/>
            <person name="Dockter R.B."/>
            <person name="Adam C."/>
            <person name="Molina H."/>
            <person name="Bunkerborg J."/>
            <person name="Jin E."/>
            <person name="Buchheim M."/>
            <person name="Magnuson J."/>
        </authorList>
    </citation>
    <scope>NUCLEOTIDE SEQUENCE</scope>
    <source>
        <strain evidence="10">CCAP 19/18</strain>
    </source>
</reference>
<dbReference type="PROSITE" id="PS50089">
    <property type="entry name" value="ZF_RING_2"/>
    <property type="match status" value="1"/>
</dbReference>
<protein>
    <recommendedName>
        <fullName evidence="2">E3 ubiquitin-protein ligase CHFR</fullName>
    </recommendedName>
</protein>
<evidence type="ECO:0000313" key="11">
    <source>
        <dbReference type="Proteomes" id="UP000815325"/>
    </source>
</evidence>
<evidence type="ECO:0000256" key="5">
    <source>
        <dbReference type="ARBA" id="ARBA00022833"/>
    </source>
</evidence>
<dbReference type="InterPro" id="IPR047134">
    <property type="entry name" value="RNF4"/>
</dbReference>